<dbReference type="InterPro" id="IPR001680">
    <property type="entry name" value="WD40_rpt"/>
</dbReference>
<evidence type="ECO:0000256" key="2">
    <source>
        <dbReference type="ARBA" id="ARBA00022737"/>
    </source>
</evidence>
<feature type="repeat" description="WD" evidence="3">
    <location>
        <begin position="293"/>
        <end position="339"/>
    </location>
</feature>
<accession>A0A401IBY2</accession>
<keyword evidence="6" id="KW-1185">Reference proteome</keyword>
<name>A0A401IBY2_APHSA</name>
<sequence>MSDNNLENIVERFNQLETQFNSLVKSLEQGSHPWGMIKASRVTGAMELPKISRIKASETELIDIYHNSPQILSHLAIIVALTPESYQRQTNESIYLEQVSNGNYWIIVTEKNNYWLIPKDNIRINANSIKTVQSLFTCQGYEEIGTRKFSLIKPAKLSLMANGKQWKLEELGILDFSNSRAILSTKDYIEQEEIESQLTQLNQEILKIKNDYQKTINSLQEKQKLLEKKLEIAAKERQQINSKLEQIISVNKALVDHIAKISNEPESKKKVINDVQTSSTTFNWQNLKLVNTLDKHTNSVRCLAISPWKDTQNRQLLASGGFDNIIHVWDLNTGELIAI</sequence>
<dbReference type="SMART" id="SM00320">
    <property type="entry name" value="WD40"/>
    <property type="match status" value="1"/>
</dbReference>
<organism evidence="5 6">
    <name type="scientific">Aphanothece sacrum FPU1</name>
    <dbReference type="NCBI Taxonomy" id="1920663"/>
    <lineage>
        <taxon>Bacteria</taxon>
        <taxon>Bacillati</taxon>
        <taxon>Cyanobacteriota</taxon>
        <taxon>Cyanophyceae</taxon>
        <taxon>Oscillatoriophycideae</taxon>
        <taxon>Chroococcales</taxon>
        <taxon>Aphanothecaceae</taxon>
        <taxon>Aphanothece</taxon>
    </lineage>
</organism>
<feature type="coiled-coil region" evidence="4">
    <location>
        <begin position="191"/>
        <end position="243"/>
    </location>
</feature>
<protein>
    <submittedName>
        <fullName evidence="5">WD40 repeat-containing protein</fullName>
    </submittedName>
</protein>
<reference evidence="6" key="1">
    <citation type="submission" date="2017-05" db="EMBL/GenBank/DDBJ databases">
        <title>Physiological properties and genetic analysis related to exopolysaccharide production of fresh-water unicellular cyanobacterium Aphanothece sacrum, Suizenji Nori, that has been cultured as a food source in Japan.</title>
        <authorList>
            <person name="Kanesaki Y."/>
            <person name="Yoshikawa S."/>
            <person name="Ohki K."/>
        </authorList>
    </citation>
    <scope>NUCLEOTIDE SEQUENCE [LARGE SCALE GENOMIC DNA]</scope>
    <source>
        <strain evidence="6">FPU1</strain>
    </source>
</reference>
<evidence type="ECO:0000313" key="6">
    <source>
        <dbReference type="Proteomes" id="UP000287247"/>
    </source>
</evidence>
<dbReference type="InterPro" id="IPR015943">
    <property type="entry name" value="WD40/YVTN_repeat-like_dom_sf"/>
</dbReference>
<keyword evidence="4" id="KW-0175">Coiled coil</keyword>
<dbReference type="Proteomes" id="UP000287247">
    <property type="component" value="Unassembled WGS sequence"/>
</dbReference>
<comment type="caution">
    <text evidence="5">The sequence shown here is derived from an EMBL/GenBank/DDBJ whole genome shotgun (WGS) entry which is preliminary data.</text>
</comment>
<dbReference type="PROSITE" id="PS00678">
    <property type="entry name" value="WD_REPEATS_1"/>
    <property type="match status" value="1"/>
</dbReference>
<dbReference type="EMBL" id="BDQK01000001">
    <property type="protein sequence ID" value="GBF78793.1"/>
    <property type="molecule type" value="Genomic_DNA"/>
</dbReference>
<dbReference type="InterPro" id="IPR036322">
    <property type="entry name" value="WD40_repeat_dom_sf"/>
</dbReference>
<dbReference type="PROSITE" id="PS50294">
    <property type="entry name" value="WD_REPEATS_REGION"/>
    <property type="match status" value="1"/>
</dbReference>
<evidence type="ECO:0000256" key="4">
    <source>
        <dbReference type="SAM" id="Coils"/>
    </source>
</evidence>
<dbReference type="Pfam" id="PF00400">
    <property type="entry name" value="WD40"/>
    <property type="match status" value="1"/>
</dbReference>
<dbReference type="Gene3D" id="2.130.10.10">
    <property type="entry name" value="YVTN repeat-like/Quinoprotein amine dehydrogenase"/>
    <property type="match status" value="1"/>
</dbReference>
<dbReference type="PROSITE" id="PS50082">
    <property type="entry name" value="WD_REPEATS_2"/>
    <property type="match status" value="1"/>
</dbReference>
<dbReference type="AlphaFoldDB" id="A0A401IBY2"/>
<keyword evidence="2" id="KW-0677">Repeat</keyword>
<evidence type="ECO:0000256" key="3">
    <source>
        <dbReference type="PROSITE-ProRule" id="PRU00221"/>
    </source>
</evidence>
<keyword evidence="1 3" id="KW-0853">WD repeat</keyword>
<evidence type="ECO:0000256" key="1">
    <source>
        <dbReference type="ARBA" id="ARBA00022574"/>
    </source>
</evidence>
<dbReference type="InterPro" id="IPR019775">
    <property type="entry name" value="WD40_repeat_CS"/>
</dbReference>
<evidence type="ECO:0000313" key="5">
    <source>
        <dbReference type="EMBL" id="GBF78793.1"/>
    </source>
</evidence>
<proteinExistence type="predicted"/>
<dbReference type="RefSeq" id="WP_124969805.1">
    <property type="nucleotide sequence ID" value="NZ_BDQK01000001.1"/>
</dbReference>
<dbReference type="OrthoDB" id="422888at2"/>
<gene>
    <name evidence="5" type="ORF">AsFPU1_0183</name>
</gene>
<dbReference type="SUPFAM" id="SSF50978">
    <property type="entry name" value="WD40 repeat-like"/>
    <property type="match status" value="1"/>
</dbReference>